<dbReference type="EMBL" id="CP014646">
    <property type="protein sequence ID" value="AMO37235.1"/>
    <property type="molecule type" value="Genomic_DNA"/>
</dbReference>
<dbReference type="Pfam" id="PF06347">
    <property type="entry name" value="SH3_4"/>
    <property type="match status" value="2"/>
</dbReference>
<keyword evidence="1" id="KW-0732">Signal</keyword>
<evidence type="ECO:0000313" key="3">
    <source>
        <dbReference type="Proteomes" id="UP000036902"/>
    </source>
</evidence>
<name>A0A127K5L1_9RHOO</name>
<accession>A0A127K5L1</accession>
<evidence type="ECO:0000256" key="1">
    <source>
        <dbReference type="SAM" id="SignalP"/>
    </source>
</evidence>
<gene>
    <name evidence="2" type="ORF">AC731_009885</name>
</gene>
<dbReference type="STRING" id="1134435.AC731_009885"/>
<sequence length="154" mass="17080">MNRLRRPALPRLATMLVALAGATVGTAQAIEFRSLSEPAIMYDAPSEQGKRLFILRTGTPVEVVVTLDKWIKVREPGGSLNWVERRVLANRRTVLVTAERAAVRREAREESPLSFEAARNVVLELAEPPSLGWVKVRHADGQVGYIRAGDIWGL</sequence>
<protein>
    <recommendedName>
        <fullName evidence="4">SH3b domain-containing protein</fullName>
    </recommendedName>
</protein>
<evidence type="ECO:0000313" key="2">
    <source>
        <dbReference type="EMBL" id="AMO37235.1"/>
    </source>
</evidence>
<dbReference type="Gene3D" id="2.30.30.40">
    <property type="entry name" value="SH3 Domains"/>
    <property type="match status" value="1"/>
</dbReference>
<feature type="chain" id="PRO_5007797960" description="SH3b domain-containing protein" evidence="1">
    <location>
        <begin position="30"/>
        <end position="154"/>
    </location>
</feature>
<dbReference type="AlphaFoldDB" id="A0A127K5L1"/>
<dbReference type="RefSeq" id="WP_048705691.1">
    <property type="nucleotide sequence ID" value="NZ_CP014646.1"/>
</dbReference>
<dbReference type="KEGG" id="thu:AC731_009885"/>
<reference evidence="3" key="1">
    <citation type="submission" date="2016-03" db="EMBL/GenBank/DDBJ databases">
        <authorList>
            <person name="Ma C."/>
            <person name="Zhou S."/>
            <person name="Yang G."/>
        </authorList>
    </citation>
    <scope>NUCLEOTIDE SEQUENCE [LARGE SCALE GENOMIC DNA]</scope>
    <source>
        <strain evidence="3">SgZ-1</strain>
    </source>
</reference>
<organism evidence="2 3">
    <name type="scientific">Thauera humireducens</name>
    <dbReference type="NCBI Taxonomy" id="1134435"/>
    <lineage>
        <taxon>Bacteria</taxon>
        <taxon>Pseudomonadati</taxon>
        <taxon>Pseudomonadota</taxon>
        <taxon>Betaproteobacteria</taxon>
        <taxon>Rhodocyclales</taxon>
        <taxon>Zoogloeaceae</taxon>
        <taxon>Thauera</taxon>
    </lineage>
</organism>
<dbReference type="InterPro" id="IPR010466">
    <property type="entry name" value="DUF1058"/>
</dbReference>
<feature type="signal peptide" evidence="1">
    <location>
        <begin position="1"/>
        <end position="29"/>
    </location>
</feature>
<dbReference type="Proteomes" id="UP000036902">
    <property type="component" value="Chromosome"/>
</dbReference>
<evidence type="ECO:0008006" key="4">
    <source>
        <dbReference type="Google" id="ProtNLM"/>
    </source>
</evidence>
<proteinExistence type="predicted"/>
<keyword evidence="3" id="KW-1185">Reference proteome</keyword>